<evidence type="ECO:0000256" key="3">
    <source>
        <dbReference type="ARBA" id="ARBA00022448"/>
    </source>
</evidence>
<keyword evidence="5 7" id="KW-1133">Transmembrane helix</keyword>
<dbReference type="SUPFAM" id="SSF103473">
    <property type="entry name" value="MFS general substrate transporter"/>
    <property type="match status" value="1"/>
</dbReference>
<comment type="subcellular location">
    <subcellularLocation>
        <location evidence="1">Membrane</location>
        <topology evidence="1">Multi-pass membrane protein</topology>
    </subcellularLocation>
</comment>
<dbReference type="PANTHER" id="PTHR31585:SF12">
    <property type="entry name" value="FOLATE-BIOPTERIN TRANSPORTER 9, CHLOROPLASTIC-RELATED"/>
    <property type="match status" value="1"/>
</dbReference>
<dbReference type="Pfam" id="PF03092">
    <property type="entry name" value="BT1"/>
    <property type="match status" value="1"/>
</dbReference>
<evidence type="ECO:0000313" key="8">
    <source>
        <dbReference type="EMBL" id="CAH2080617.1"/>
    </source>
</evidence>
<reference evidence="8 9" key="1">
    <citation type="submission" date="2022-03" db="EMBL/GenBank/DDBJ databases">
        <authorList>
            <person name="Nunn A."/>
            <person name="Chopra R."/>
            <person name="Nunn A."/>
            <person name="Contreras Garrido A."/>
        </authorList>
    </citation>
    <scope>NUCLEOTIDE SEQUENCE [LARGE SCALE GENOMIC DNA]</scope>
</reference>
<comment type="similarity">
    <text evidence="2">Belongs to the major facilitator superfamily. Folate-biopterin transporter (TC 2.A.71) family.</text>
</comment>
<evidence type="ECO:0000256" key="2">
    <source>
        <dbReference type="ARBA" id="ARBA00007015"/>
    </source>
</evidence>
<feature type="transmembrane region" description="Helical" evidence="7">
    <location>
        <begin position="348"/>
        <end position="367"/>
    </location>
</feature>
<evidence type="ECO:0000256" key="4">
    <source>
        <dbReference type="ARBA" id="ARBA00022692"/>
    </source>
</evidence>
<dbReference type="AlphaFoldDB" id="A0AAU9TB54"/>
<dbReference type="NCBIfam" id="TIGR00788">
    <property type="entry name" value="fbt"/>
    <property type="match status" value="1"/>
</dbReference>
<dbReference type="InterPro" id="IPR036259">
    <property type="entry name" value="MFS_trans_sf"/>
</dbReference>
<accession>A0AAU9TB54</accession>
<feature type="transmembrane region" description="Helical" evidence="7">
    <location>
        <begin position="410"/>
        <end position="429"/>
    </location>
</feature>
<sequence>SQPKFQNLENDTPMRFQWKKPINLAKLRIENFPTKTLPRFLRQIRCSHSQNPKNTIDKPSAPQSHLFEPIILDPNEVPPITKKKFYVERKDNSSPAGSKQMVVLCGLGYWVQGFRGFPWLGLNFHMADNLSLRPSTLQLVQNAANLPMVVKPLYGILSDAIHIFGGHRIPYICLGVERSQCALLLRTLGGGKCTQTEFSLVLSWGSVAMIPVASEALPTLMACVLLSNLGASLTEVANDALIAEYGQKHKMRGLQSHAFMISAAGGILGNLLGGFFLLKTQQPKSMFLIFTALLAVQLAISLRTKEDSLGLPHTSSQGLGRKFISDRIRKQYSNLMMAVNEESISRPLIWIVASIAMVPILSGSVFCYQMQCLNLDPSVIGMSRVTGQLMLLSITILYDRFWKNISMRKLIGIAQISYAASLLIDLILVKQMNLKLGIPNEVFVLCFSGLAETLAQFKLLPFQVLFASLAPPGCEGSLTSFLASTLCLSSIVSGFLGVGLASLLGIRSGDYSSLPVGIIVQFLAALIPLKWIYKVPFSPSVIKEKQRGRSKRTRRNRRVGRVGFGSIYAYRRERGSESPR</sequence>
<evidence type="ECO:0008006" key="10">
    <source>
        <dbReference type="Google" id="ProtNLM"/>
    </source>
</evidence>
<keyword evidence="4 7" id="KW-0812">Transmembrane</keyword>
<name>A0AAU9TB54_THLAR</name>
<keyword evidence="6 7" id="KW-0472">Membrane</keyword>
<feature type="transmembrane region" description="Helical" evidence="7">
    <location>
        <begin position="285"/>
        <end position="302"/>
    </location>
</feature>
<evidence type="ECO:0000256" key="5">
    <source>
        <dbReference type="ARBA" id="ARBA00022989"/>
    </source>
</evidence>
<keyword evidence="3" id="KW-0813">Transport</keyword>
<keyword evidence="9" id="KW-1185">Reference proteome</keyword>
<feature type="transmembrane region" description="Helical" evidence="7">
    <location>
        <begin position="481"/>
        <end position="506"/>
    </location>
</feature>
<protein>
    <recommendedName>
        <fullName evidence="10">Folate-biopterin transporter 8, chloroplastic</fullName>
    </recommendedName>
</protein>
<dbReference type="PANTHER" id="PTHR31585">
    <property type="entry name" value="FOLATE-BIOPTERIN TRANSPORTER 1, CHLOROPLASTIC"/>
    <property type="match status" value="1"/>
</dbReference>
<dbReference type="GO" id="GO:0016020">
    <property type="term" value="C:membrane"/>
    <property type="evidence" value="ECO:0007669"/>
    <property type="project" value="UniProtKB-SubCell"/>
</dbReference>
<evidence type="ECO:0000256" key="7">
    <source>
        <dbReference type="SAM" id="Phobius"/>
    </source>
</evidence>
<dbReference type="InterPro" id="IPR039309">
    <property type="entry name" value="BT1"/>
</dbReference>
<evidence type="ECO:0000313" key="9">
    <source>
        <dbReference type="Proteomes" id="UP000836841"/>
    </source>
</evidence>
<organism evidence="8 9">
    <name type="scientific">Thlaspi arvense</name>
    <name type="common">Field penny-cress</name>
    <dbReference type="NCBI Taxonomy" id="13288"/>
    <lineage>
        <taxon>Eukaryota</taxon>
        <taxon>Viridiplantae</taxon>
        <taxon>Streptophyta</taxon>
        <taxon>Embryophyta</taxon>
        <taxon>Tracheophyta</taxon>
        <taxon>Spermatophyta</taxon>
        <taxon>Magnoliopsida</taxon>
        <taxon>eudicotyledons</taxon>
        <taxon>Gunneridae</taxon>
        <taxon>Pentapetalae</taxon>
        <taxon>rosids</taxon>
        <taxon>malvids</taxon>
        <taxon>Brassicales</taxon>
        <taxon>Brassicaceae</taxon>
        <taxon>Thlaspideae</taxon>
        <taxon>Thlaspi</taxon>
    </lineage>
</organism>
<feature type="transmembrane region" description="Helical" evidence="7">
    <location>
        <begin position="513"/>
        <end position="533"/>
    </location>
</feature>
<dbReference type="Gene3D" id="1.20.1250.20">
    <property type="entry name" value="MFS general substrate transporter like domains"/>
    <property type="match status" value="1"/>
</dbReference>
<comment type="caution">
    <text evidence="8">The sequence shown here is derived from an EMBL/GenBank/DDBJ whole genome shotgun (WGS) entry which is preliminary data.</text>
</comment>
<dbReference type="EMBL" id="CAJVSB020000935">
    <property type="protein sequence ID" value="CAH2080617.1"/>
    <property type="molecule type" value="Genomic_DNA"/>
</dbReference>
<dbReference type="Proteomes" id="UP000836841">
    <property type="component" value="Unassembled WGS sequence"/>
</dbReference>
<dbReference type="InterPro" id="IPR004324">
    <property type="entry name" value="FBT"/>
</dbReference>
<gene>
    <name evidence="8" type="ORF">TAV2_LOCUS26319</name>
</gene>
<feature type="non-terminal residue" evidence="8">
    <location>
        <position position="1"/>
    </location>
</feature>
<proteinExistence type="inferred from homology"/>
<feature type="transmembrane region" description="Helical" evidence="7">
    <location>
        <begin position="258"/>
        <end position="278"/>
    </location>
</feature>
<evidence type="ECO:0000256" key="6">
    <source>
        <dbReference type="ARBA" id="ARBA00023136"/>
    </source>
</evidence>
<evidence type="ECO:0000256" key="1">
    <source>
        <dbReference type="ARBA" id="ARBA00004141"/>
    </source>
</evidence>